<dbReference type="AlphaFoldDB" id="A0A9N8Z2F3"/>
<evidence type="ECO:0000313" key="2">
    <source>
        <dbReference type="Proteomes" id="UP000789831"/>
    </source>
</evidence>
<accession>A0A9N8Z2F3</accession>
<name>A0A9N8Z2F3_9GLOM</name>
<protein>
    <submittedName>
        <fullName evidence="1">8452_t:CDS:1</fullName>
    </submittedName>
</protein>
<evidence type="ECO:0000313" key="1">
    <source>
        <dbReference type="EMBL" id="CAG8463978.1"/>
    </source>
</evidence>
<comment type="caution">
    <text evidence="1">The sequence shown here is derived from an EMBL/GenBank/DDBJ whole genome shotgun (WGS) entry which is preliminary data.</text>
</comment>
<keyword evidence="2" id="KW-1185">Reference proteome</keyword>
<proteinExistence type="predicted"/>
<dbReference type="Proteomes" id="UP000789831">
    <property type="component" value="Unassembled WGS sequence"/>
</dbReference>
<organism evidence="1 2">
    <name type="scientific">Ambispora gerdemannii</name>
    <dbReference type="NCBI Taxonomy" id="144530"/>
    <lineage>
        <taxon>Eukaryota</taxon>
        <taxon>Fungi</taxon>
        <taxon>Fungi incertae sedis</taxon>
        <taxon>Mucoromycota</taxon>
        <taxon>Glomeromycotina</taxon>
        <taxon>Glomeromycetes</taxon>
        <taxon>Archaeosporales</taxon>
        <taxon>Ambisporaceae</taxon>
        <taxon>Ambispora</taxon>
    </lineage>
</organism>
<reference evidence="1" key="1">
    <citation type="submission" date="2021-06" db="EMBL/GenBank/DDBJ databases">
        <authorList>
            <person name="Kallberg Y."/>
            <person name="Tangrot J."/>
            <person name="Rosling A."/>
        </authorList>
    </citation>
    <scope>NUCLEOTIDE SEQUENCE</scope>
    <source>
        <strain evidence="1">MT106</strain>
    </source>
</reference>
<gene>
    <name evidence="1" type="ORF">AGERDE_LOCUS2399</name>
</gene>
<sequence length="68" mass="7712">MTMHVRSADTTTQLVIAKANSARPPQIIQTCNFNSFKKFAIEFHPYVESYSVINAVTKLENLDILLLQ</sequence>
<dbReference type="EMBL" id="CAJVPL010000198">
    <property type="protein sequence ID" value="CAG8463978.1"/>
    <property type="molecule type" value="Genomic_DNA"/>
</dbReference>